<feature type="transmembrane region" description="Helical" evidence="2">
    <location>
        <begin position="20"/>
        <end position="41"/>
    </location>
</feature>
<dbReference type="Proteomes" id="UP000593567">
    <property type="component" value="Unassembled WGS sequence"/>
</dbReference>
<protein>
    <submittedName>
        <fullName evidence="3">Uncharacterized protein</fullName>
    </submittedName>
</protein>
<evidence type="ECO:0000313" key="4">
    <source>
        <dbReference type="Proteomes" id="UP000593567"/>
    </source>
</evidence>
<sequence>MIYRDDEKKSTGGMNVMGLGIGVAAAVIVVVIAVAAIVYHVKRQKNQEKSMPNLNRRQSTVSPTPVTEAWKN</sequence>
<proteinExistence type="predicted"/>
<evidence type="ECO:0000256" key="2">
    <source>
        <dbReference type="SAM" id="Phobius"/>
    </source>
</evidence>
<comment type="caution">
    <text evidence="3">The sequence shown here is derived from an EMBL/GenBank/DDBJ whole genome shotgun (WGS) entry which is preliminary data.</text>
</comment>
<feature type="region of interest" description="Disordered" evidence="1">
    <location>
        <begin position="45"/>
        <end position="72"/>
    </location>
</feature>
<keyword evidence="2" id="KW-1133">Transmembrane helix</keyword>
<keyword evidence="4" id="KW-1185">Reference proteome</keyword>
<dbReference type="EMBL" id="VXIV02000363">
    <property type="protein sequence ID" value="KAF6038748.1"/>
    <property type="molecule type" value="Genomic_DNA"/>
</dbReference>
<feature type="compositionally biased region" description="Polar residues" evidence="1">
    <location>
        <begin position="49"/>
        <end position="65"/>
    </location>
</feature>
<dbReference type="AlphaFoldDB" id="A0A7J7KLJ1"/>
<reference evidence="3" key="1">
    <citation type="submission" date="2020-06" db="EMBL/GenBank/DDBJ databases">
        <title>Draft genome of Bugula neritina, a colonial animal packing powerful symbionts and potential medicines.</title>
        <authorList>
            <person name="Rayko M."/>
        </authorList>
    </citation>
    <scope>NUCLEOTIDE SEQUENCE [LARGE SCALE GENOMIC DNA]</scope>
    <source>
        <strain evidence="3">Kwan_BN1</strain>
    </source>
</reference>
<accession>A0A7J7KLJ1</accession>
<organism evidence="3 4">
    <name type="scientific">Bugula neritina</name>
    <name type="common">Brown bryozoan</name>
    <name type="synonym">Sertularia neritina</name>
    <dbReference type="NCBI Taxonomy" id="10212"/>
    <lineage>
        <taxon>Eukaryota</taxon>
        <taxon>Metazoa</taxon>
        <taxon>Spiralia</taxon>
        <taxon>Lophotrochozoa</taxon>
        <taxon>Bryozoa</taxon>
        <taxon>Gymnolaemata</taxon>
        <taxon>Cheilostomatida</taxon>
        <taxon>Flustrina</taxon>
        <taxon>Buguloidea</taxon>
        <taxon>Bugulidae</taxon>
        <taxon>Bugula</taxon>
    </lineage>
</organism>
<evidence type="ECO:0000256" key="1">
    <source>
        <dbReference type="SAM" id="MobiDB-lite"/>
    </source>
</evidence>
<keyword evidence="2" id="KW-0472">Membrane</keyword>
<name>A0A7J7KLJ1_BUGNE</name>
<evidence type="ECO:0000313" key="3">
    <source>
        <dbReference type="EMBL" id="KAF6038748.1"/>
    </source>
</evidence>
<gene>
    <name evidence="3" type="ORF">EB796_002943</name>
</gene>
<keyword evidence="2" id="KW-0812">Transmembrane</keyword>